<evidence type="ECO:0000313" key="7">
    <source>
        <dbReference type="EMBL" id="KAK1762562.1"/>
    </source>
</evidence>
<organism evidence="7 8">
    <name type="scientific">Phialemonium atrogriseum</name>
    <dbReference type="NCBI Taxonomy" id="1093897"/>
    <lineage>
        <taxon>Eukaryota</taxon>
        <taxon>Fungi</taxon>
        <taxon>Dikarya</taxon>
        <taxon>Ascomycota</taxon>
        <taxon>Pezizomycotina</taxon>
        <taxon>Sordariomycetes</taxon>
        <taxon>Sordariomycetidae</taxon>
        <taxon>Cephalothecales</taxon>
        <taxon>Cephalothecaceae</taxon>
        <taxon>Phialemonium</taxon>
    </lineage>
</organism>
<evidence type="ECO:0000256" key="5">
    <source>
        <dbReference type="ARBA" id="ARBA00023242"/>
    </source>
</evidence>
<dbReference type="GO" id="GO:0006357">
    <property type="term" value="P:regulation of transcription by RNA polymerase II"/>
    <property type="evidence" value="ECO:0007669"/>
    <property type="project" value="InterPro"/>
</dbReference>
<keyword evidence="3" id="KW-0805">Transcription regulation</keyword>
<dbReference type="InterPro" id="IPR009332">
    <property type="entry name" value="Med22"/>
</dbReference>
<dbReference type="GeneID" id="85312422"/>
<evidence type="ECO:0008006" key="9">
    <source>
        <dbReference type="Google" id="ProtNLM"/>
    </source>
</evidence>
<proteinExistence type="inferred from homology"/>
<dbReference type="EMBL" id="MU839036">
    <property type="protein sequence ID" value="KAK1762562.1"/>
    <property type="molecule type" value="Genomic_DNA"/>
</dbReference>
<dbReference type="PANTHER" id="PTHR12434">
    <property type="entry name" value="MEDIATOR OF RNA POLYMERASE II TRANSCRIPTION SUBUNIT 22"/>
    <property type="match status" value="1"/>
</dbReference>
<dbReference type="PANTHER" id="PTHR12434:SF6">
    <property type="entry name" value="MEDIATOR OF RNA POLYMERASE II TRANSCRIPTION SUBUNIT 22"/>
    <property type="match status" value="1"/>
</dbReference>
<comment type="similarity">
    <text evidence="2">Belongs to the Mediator complex subunit 22 family.</text>
</comment>
<comment type="subcellular location">
    <subcellularLocation>
        <location evidence="1">Nucleus</location>
    </subcellularLocation>
</comment>
<reference evidence="7" key="1">
    <citation type="submission" date="2023-06" db="EMBL/GenBank/DDBJ databases">
        <title>Genome-scale phylogeny and comparative genomics of the fungal order Sordariales.</title>
        <authorList>
            <consortium name="Lawrence Berkeley National Laboratory"/>
            <person name="Hensen N."/>
            <person name="Bonometti L."/>
            <person name="Westerberg I."/>
            <person name="Brannstrom I.O."/>
            <person name="Guillou S."/>
            <person name="Cros-Aarteil S."/>
            <person name="Calhoun S."/>
            <person name="Haridas S."/>
            <person name="Kuo A."/>
            <person name="Mondo S."/>
            <person name="Pangilinan J."/>
            <person name="Riley R."/>
            <person name="Labutti K."/>
            <person name="Andreopoulos B."/>
            <person name="Lipzen A."/>
            <person name="Chen C."/>
            <person name="Yanf M."/>
            <person name="Daum C."/>
            <person name="Ng V."/>
            <person name="Clum A."/>
            <person name="Steindorff A."/>
            <person name="Ohm R."/>
            <person name="Martin F."/>
            <person name="Silar P."/>
            <person name="Natvig D."/>
            <person name="Lalanne C."/>
            <person name="Gautier V."/>
            <person name="Ament-Velasquez S.L."/>
            <person name="Kruys A."/>
            <person name="Hutchinson M.I."/>
            <person name="Powell A.J."/>
            <person name="Barry K."/>
            <person name="Miller A.N."/>
            <person name="Grigoriev I.V."/>
            <person name="Debuchy R."/>
            <person name="Gladieux P."/>
            <person name="Thoren M.H."/>
            <person name="Johannesson H."/>
        </authorList>
    </citation>
    <scope>NUCLEOTIDE SEQUENCE</scope>
    <source>
        <strain evidence="7">8032-3</strain>
    </source>
</reference>
<dbReference type="GO" id="GO:0016592">
    <property type="term" value="C:mediator complex"/>
    <property type="evidence" value="ECO:0007669"/>
    <property type="project" value="InterPro"/>
</dbReference>
<evidence type="ECO:0000256" key="3">
    <source>
        <dbReference type="ARBA" id="ARBA00023015"/>
    </source>
</evidence>
<evidence type="ECO:0000313" key="8">
    <source>
        <dbReference type="Proteomes" id="UP001244011"/>
    </source>
</evidence>
<dbReference type="RefSeq" id="XP_060278775.1">
    <property type="nucleotide sequence ID" value="XM_060429235.1"/>
</dbReference>
<keyword evidence="4" id="KW-0804">Transcription</keyword>
<keyword evidence="8" id="KW-1185">Reference proteome</keyword>
<feature type="region of interest" description="Disordered" evidence="6">
    <location>
        <begin position="119"/>
        <end position="155"/>
    </location>
</feature>
<accession>A0AAJ0BT49</accession>
<dbReference type="Gene3D" id="6.10.280.160">
    <property type="entry name" value="Mediator of RNA polymerase II transcription subunit 22"/>
    <property type="match status" value="1"/>
</dbReference>
<dbReference type="Pfam" id="PF06179">
    <property type="entry name" value="Med22"/>
    <property type="match status" value="1"/>
</dbReference>
<evidence type="ECO:0000256" key="2">
    <source>
        <dbReference type="ARBA" id="ARBA00005942"/>
    </source>
</evidence>
<sequence>MDRDQGAATTNLLDRENRIIADVLSHFRDLVVLATEPIDNTASAGQAAYSSMAMEIETKGLIRSTEDLLQLTRLLRELWIIGPLRKPGEGEQEAEARIDVEVGEVVGLLNRLREQSRQRLVSEGGGHGKYVAAAGESKNQGAAVPREQGLSQTQQ</sequence>
<dbReference type="GO" id="GO:0003712">
    <property type="term" value="F:transcription coregulator activity"/>
    <property type="evidence" value="ECO:0007669"/>
    <property type="project" value="InterPro"/>
</dbReference>
<gene>
    <name evidence="7" type="ORF">QBC33DRAFT_551820</name>
</gene>
<evidence type="ECO:0000256" key="6">
    <source>
        <dbReference type="SAM" id="MobiDB-lite"/>
    </source>
</evidence>
<comment type="caution">
    <text evidence="7">The sequence shown here is derived from an EMBL/GenBank/DDBJ whole genome shotgun (WGS) entry which is preliminary data.</text>
</comment>
<evidence type="ECO:0000256" key="4">
    <source>
        <dbReference type="ARBA" id="ARBA00023163"/>
    </source>
</evidence>
<protein>
    <recommendedName>
        <fullName evidence="9">Mediator of RNA polymerase II transcription subunit 22</fullName>
    </recommendedName>
</protein>
<keyword evidence="5" id="KW-0539">Nucleus</keyword>
<dbReference type="Proteomes" id="UP001244011">
    <property type="component" value="Unassembled WGS sequence"/>
</dbReference>
<evidence type="ECO:0000256" key="1">
    <source>
        <dbReference type="ARBA" id="ARBA00004123"/>
    </source>
</evidence>
<name>A0AAJ0BT49_9PEZI</name>
<dbReference type="AlphaFoldDB" id="A0AAJ0BT49"/>